<dbReference type="Pfam" id="PF01475">
    <property type="entry name" value="FUR"/>
    <property type="match status" value="1"/>
</dbReference>
<dbReference type="InterPro" id="IPR043135">
    <property type="entry name" value="Fur_C"/>
</dbReference>
<dbReference type="EMBL" id="RRCF01000002">
    <property type="protein sequence ID" value="RRJ21215.1"/>
    <property type="molecule type" value="Genomic_DNA"/>
</dbReference>
<comment type="similarity">
    <text evidence="1">Belongs to the Fur family.</text>
</comment>
<dbReference type="InterPro" id="IPR036388">
    <property type="entry name" value="WH-like_DNA-bd_sf"/>
</dbReference>
<protein>
    <submittedName>
        <fullName evidence="8">Transcriptional repressor</fullName>
    </submittedName>
</protein>
<dbReference type="GO" id="GO:0005829">
    <property type="term" value="C:cytosol"/>
    <property type="evidence" value="ECO:0007669"/>
    <property type="project" value="TreeGrafter"/>
</dbReference>
<gene>
    <name evidence="8" type="ORF">EIK76_10045</name>
</gene>
<dbReference type="GO" id="GO:0000976">
    <property type="term" value="F:transcription cis-regulatory region binding"/>
    <property type="evidence" value="ECO:0007669"/>
    <property type="project" value="TreeGrafter"/>
</dbReference>
<evidence type="ECO:0000256" key="2">
    <source>
        <dbReference type="ARBA" id="ARBA00022491"/>
    </source>
</evidence>
<keyword evidence="4" id="KW-0805">Transcription regulation</keyword>
<keyword evidence="9" id="KW-1185">Reference proteome</keyword>
<dbReference type="AlphaFoldDB" id="A0A3P3QJI9"/>
<comment type="caution">
    <text evidence="8">The sequence shown here is derived from an EMBL/GenBank/DDBJ whole genome shotgun (WGS) entry which is preliminary data.</text>
</comment>
<evidence type="ECO:0000313" key="9">
    <source>
        <dbReference type="Proteomes" id="UP000276260"/>
    </source>
</evidence>
<dbReference type="OrthoDB" id="9801127at2"/>
<keyword evidence="5" id="KW-0238">DNA-binding</keyword>
<keyword evidence="3 7" id="KW-0862">Zinc</keyword>
<evidence type="ECO:0000256" key="1">
    <source>
        <dbReference type="ARBA" id="ARBA00007957"/>
    </source>
</evidence>
<evidence type="ECO:0000256" key="3">
    <source>
        <dbReference type="ARBA" id="ARBA00022833"/>
    </source>
</evidence>
<accession>A0A3P3QJI9</accession>
<comment type="cofactor">
    <cofactor evidence="7">
        <name>Zn(2+)</name>
        <dbReference type="ChEBI" id="CHEBI:29105"/>
    </cofactor>
    <text evidence="7">Binds 1 zinc ion per subunit.</text>
</comment>
<dbReference type="InterPro" id="IPR002481">
    <property type="entry name" value="FUR"/>
</dbReference>
<keyword evidence="6" id="KW-0804">Transcription</keyword>
<organism evidence="8 9">
    <name type="scientific">Rheinheimera mesophila</name>
    <dbReference type="NCBI Taxonomy" id="1547515"/>
    <lineage>
        <taxon>Bacteria</taxon>
        <taxon>Pseudomonadati</taxon>
        <taxon>Pseudomonadota</taxon>
        <taxon>Gammaproteobacteria</taxon>
        <taxon>Chromatiales</taxon>
        <taxon>Chromatiaceae</taxon>
        <taxon>Rheinheimera</taxon>
    </lineage>
</organism>
<dbReference type="GO" id="GO:0045892">
    <property type="term" value="P:negative regulation of DNA-templated transcription"/>
    <property type="evidence" value="ECO:0007669"/>
    <property type="project" value="TreeGrafter"/>
</dbReference>
<feature type="binding site" evidence="7">
    <location>
        <position position="136"/>
    </location>
    <ligand>
        <name>Zn(2+)</name>
        <dbReference type="ChEBI" id="CHEBI:29105"/>
    </ligand>
</feature>
<evidence type="ECO:0000256" key="7">
    <source>
        <dbReference type="PIRSR" id="PIRSR602481-1"/>
    </source>
</evidence>
<dbReference type="Gene3D" id="1.10.10.10">
    <property type="entry name" value="Winged helix-like DNA-binding domain superfamily/Winged helix DNA-binding domain"/>
    <property type="match status" value="1"/>
</dbReference>
<proteinExistence type="inferred from homology"/>
<keyword evidence="2" id="KW-0678">Repressor</keyword>
<feature type="binding site" evidence="7">
    <location>
        <position position="133"/>
    </location>
    <ligand>
        <name>Zn(2+)</name>
        <dbReference type="ChEBI" id="CHEBI:29105"/>
    </ligand>
</feature>
<evidence type="ECO:0000256" key="4">
    <source>
        <dbReference type="ARBA" id="ARBA00023015"/>
    </source>
</evidence>
<keyword evidence="7" id="KW-0479">Metal-binding</keyword>
<dbReference type="SUPFAM" id="SSF46785">
    <property type="entry name" value="Winged helix' DNA-binding domain"/>
    <property type="match status" value="1"/>
</dbReference>
<dbReference type="Proteomes" id="UP000276260">
    <property type="component" value="Unassembled WGS sequence"/>
</dbReference>
<dbReference type="PANTHER" id="PTHR33202:SF6">
    <property type="entry name" value="ZINC UPTAKE REGULATION PROTEIN"/>
    <property type="match status" value="1"/>
</dbReference>
<dbReference type="Gene3D" id="3.30.1490.190">
    <property type="match status" value="1"/>
</dbReference>
<evidence type="ECO:0000313" key="8">
    <source>
        <dbReference type="EMBL" id="RRJ21215.1"/>
    </source>
</evidence>
<feature type="binding site" evidence="7">
    <location>
        <position position="96"/>
    </location>
    <ligand>
        <name>Zn(2+)</name>
        <dbReference type="ChEBI" id="CHEBI:29105"/>
    </ligand>
</feature>
<dbReference type="RefSeq" id="WP_052749345.1">
    <property type="nucleotide sequence ID" value="NZ_LAVS01000027.1"/>
</dbReference>
<sequence length="142" mass="16146">MQVITTECQTVEVKLTGNRKAVLLLLQQQQRPLSAYEIIDLLRPQIGRIIHPMLVYRCLDFLLEQHLVVKLVSVNKFMVLPEGATEPGQCLICERCQAVTFSQSSNPLQQQRRKIAASGFKLNQQPVEFHGICQACQKDDNK</sequence>
<feature type="binding site" evidence="7">
    <location>
        <position position="93"/>
    </location>
    <ligand>
        <name>Zn(2+)</name>
        <dbReference type="ChEBI" id="CHEBI:29105"/>
    </ligand>
</feature>
<evidence type="ECO:0000256" key="5">
    <source>
        <dbReference type="ARBA" id="ARBA00023125"/>
    </source>
</evidence>
<dbReference type="PANTHER" id="PTHR33202">
    <property type="entry name" value="ZINC UPTAKE REGULATION PROTEIN"/>
    <property type="match status" value="1"/>
</dbReference>
<dbReference type="InterPro" id="IPR036390">
    <property type="entry name" value="WH_DNA-bd_sf"/>
</dbReference>
<evidence type="ECO:0000256" key="6">
    <source>
        <dbReference type="ARBA" id="ARBA00023163"/>
    </source>
</evidence>
<dbReference type="GO" id="GO:1900376">
    <property type="term" value="P:regulation of secondary metabolite biosynthetic process"/>
    <property type="evidence" value="ECO:0007669"/>
    <property type="project" value="TreeGrafter"/>
</dbReference>
<name>A0A3P3QJI9_9GAMM</name>
<dbReference type="GO" id="GO:0003700">
    <property type="term" value="F:DNA-binding transcription factor activity"/>
    <property type="evidence" value="ECO:0007669"/>
    <property type="project" value="InterPro"/>
</dbReference>
<dbReference type="GO" id="GO:0008270">
    <property type="term" value="F:zinc ion binding"/>
    <property type="evidence" value="ECO:0007669"/>
    <property type="project" value="TreeGrafter"/>
</dbReference>
<reference evidence="8 9" key="1">
    <citation type="submission" date="2018-11" db="EMBL/GenBank/DDBJ databases">
        <title>Draft genome analysis of Rheinheimera mesophila isolated from an industrial waste site.</title>
        <authorList>
            <person name="Yu Q."/>
            <person name="Qi Y."/>
            <person name="Zhang H."/>
            <person name="Lu Y."/>
            <person name="Pu J."/>
        </authorList>
    </citation>
    <scope>NUCLEOTIDE SEQUENCE [LARGE SCALE GENOMIC DNA]</scope>
    <source>
        <strain evidence="8 9">IITR13</strain>
    </source>
</reference>